<proteinExistence type="predicted"/>
<keyword evidence="2" id="KW-1185">Reference proteome</keyword>
<organism evidence="1 2">
    <name type="scientific">Racocetra persica</name>
    <dbReference type="NCBI Taxonomy" id="160502"/>
    <lineage>
        <taxon>Eukaryota</taxon>
        <taxon>Fungi</taxon>
        <taxon>Fungi incertae sedis</taxon>
        <taxon>Mucoromycota</taxon>
        <taxon>Glomeromycotina</taxon>
        <taxon>Glomeromycetes</taxon>
        <taxon>Diversisporales</taxon>
        <taxon>Gigasporaceae</taxon>
        <taxon>Racocetra</taxon>
    </lineage>
</organism>
<comment type="caution">
    <text evidence="1">The sequence shown here is derived from an EMBL/GenBank/DDBJ whole genome shotgun (WGS) entry which is preliminary data.</text>
</comment>
<gene>
    <name evidence="1" type="ORF">RPERSI_LOCUS15830</name>
</gene>
<reference evidence="1" key="1">
    <citation type="submission" date="2021-06" db="EMBL/GenBank/DDBJ databases">
        <authorList>
            <person name="Kallberg Y."/>
            <person name="Tangrot J."/>
            <person name="Rosling A."/>
        </authorList>
    </citation>
    <scope>NUCLEOTIDE SEQUENCE</scope>
    <source>
        <strain evidence="1">MA461A</strain>
    </source>
</reference>
<name>A0ACA9QVL3_9GLOM</name>
<dbReference type="EMBL" id="CAJVQC010038479">
    <property type="protein sequence ID" value="CAG8766267.1"/>
    <property type="molecule type" value="Genomic_DNA"/>
</dbReference>
<evidence type="ECO:0000313" key="2">
    <source>
        <dbReference type="Proteomes" id="UP000789920"/>
    </source>
</evidence>
<feature type="non-terminal residue" evidence="1">
    <location>
        <position position="94"/>
    </location>
</feature>
<dbReference type="Proteomes" id="UP000789920">
    <property type="component" value="Unassembled WGS sequence"/>
</dbReference>
<protein>
    <submittedName>
        <fullName evidence="1">4350_t:CDS:1</fullName>
    </submittedName>
</protein>
<evidence type="ECO:0000313" key="1">
    <source>
        <dbReference type="EMBL" id="CAG8766267.1"/>
    </source>
</evidence>
<accession>A0ACA9QVL3</accession>
<sequence>MASSNTPGFKYLKFFKPDFHTEIADLLKERLTLKDVITLVLQNPDCEKEILTEAKVKAIRFDAGEMFDFENEYDIQDGWIITDEGSEWFNVKEL</sequence>